<keyword evidence="5" id="KW-1185">Reference proteome</keyword>
<organism evidence="4 5">
    <name type="scientific">Stylophora pistillata</name>
    <name type="common">Smooth cauliflower coral</name>
    <dbReference type="NCBI Taxonomy" id="50429"/>
    <lineage>
        <taxon>Eukaryota</taxon>
        <taxon>Metazoa</taxon>
        <taxon>Cnidaria</taxon>
        <taxon>Anthozoa</taxon>
        <taxon>Hexacorallia</taxon>
        <taxon>Scleractinia</taxon>
        <taxon>Astrocoeniina</taxon>
        <taxon>Pocilloporidae</taxon>
        <taxon>Stylophora</taxon>
    </lineage>
</organism>
<dbReference type="SUPFAM" id="SSF53067">
    <property type="entry name" value="Actin-like ATPase domain"/>
    <property type="match status" value="4"/>
</dbReference>
<dbReference type="EMBL" id="LSMT01000409">
    <property type="protein sequence ID" value="PFX18463.1"/>
    <property type="molecule type" value="Genomic_DNA"/>
</dbReference>
<dbReference type="PANTHER" id="PTHR14187:SF5">
    <property type="entry name" value="HEAT SHOCK 70 KDA PROTEIN 12A"/>
    <property type="match status" value="1"/>
</dbReference>
<evidence type="ECO:0000313" key="5">
    <source>
        <dbReference type="Proteomes" id="UP000225706"/>
    </source>
</evidence>
<dbReference type="CDD" id="cd10229">
    <property type="entry name" value="ASKHA_NBD_HSP70_HSPA12"/>
    <property type="match status" value="2"/>
</dbReference>
<dbReference type="Proteomes" id="UP000225706">
    <property type="component" value="Unassembled WGS sequence"/>
</dbReference>
<evidence type="ECO:0000256" key="2">
    <source>
        <dbReference type="ARBA" id="ARBA00022741"/>
    </source>
</evidence>
<dbReference type="OrthoDB" id="5961050at2759"/>
<reference evidence="5" key="1">
    <citation type="journal article" date="2017" name="bioRxiv">
        <title>Comparative analysis of the genomes of Stylophora pistillata and Acropora digitifera provides evidence for extensive differences between species of corals.</title>
        <authorList>
            <person name="Voolstra C.R."/>
            <person name="Li Y."/>
            <person name="Liew Y.J."/>
            <person name="Baumgarten S."/>
            <person name="Zoccola D."/>
            <person name="Flot J.-F."/>
            <person name="Tambutte S."/>
            <person name="Allemand D."/>
            <person name="Aranda M."/>
        </authorList>
    </citation>
    <scope>NUCLEOTIDE SEQUENCE [LARGE SCALE GENOMIC DNA]</scope>
</reference>
<gene>
    <name evidence="4" type="primary">Hspa12a</name>
    <name evidence="4" type="ORF">AWC38_SpisGene17161</name>
</gene>
<dbReference type="Pfam" id="PF00012">
    <property type="entry name" value="HSP70"/>
    <property type="match status" value="1"/>
</dbReference>
<keyword evidence="2" id="KW-0547">Nucleotide-binding</keyword>
<evidence type="ECO:0000256" key="1">
    <source>
        <dbReference type="ARBA" id="ARBA00007381"/>
    </source>
</evidence>
<protein>
    <submittedName>
        <fullName evidence="4">Heat shock 70 kDa protein 12A</fullName>
    </submittedName>
</protein>
<dbReference type="InterPro" id="IPR013126">
    <property type="entry name" value="Hsp_70_fam"/>
</dbReference>
<dbReference type="STRING" id="50429.A0A2B4RNT4"/>
<sequence length="1274" mass="142898">MNDLLERARESSIVVCDSVVADCVSVIATINPKGLAHPSNPEQILIALEPEAASIYCREQKLREFVAESGSNDASVGDTIAQPETQYVVIDIGDDQEEGELFLSSHTTFIAVVAIDFGTTFSGFAFAFNNKEGAKSIHMNKEWGTDQGYSTMKTPTCLLLNPDKSFNSFGYEAKDKFADLEEEEARQYYYFDSFKMILHNNESLNINTTVEAGNGKHTKALDVFKYSIHYLYTRALEVIKERTGDEDFGGNDVQWVLTVPAIWRPAAKQFMREAAYQAGLAHPSNPEQILIALEPEAASIYCREQKLREFVAESGSNDASVGDTIAQPETQYVVIDIGGGTLDVTVHELVENGAIRELYKATGGTFGGQNVNTQFRILLETIFSKSFIDNYARHNPVDWLCLMSDFEVKKRGKRICEGGTTRIRLPGSFISKFPSHKGWDINTAIQQHCSLDEIKVLRNEYLCLEPEVMRQLFNPVLDDIISHLSNLLAKPQMSKVKFAFLVGGFSDSAVLQEGIKEHFGRAYRILIPHCASLAVVKGAVMFGQKPYTFESRIMTTTYGIRIHKLFLDGLHPESKKEIIAGIPRCKDVFFKFVKVNEVIKVGEKRRFTGFAPLTGVEKQVKLDFYQSECPDVEFVTDPEVLKAPGRGLVIETPEAWKTKDIEIHLLFGGTEIKVTAVNRTSNRQSTVYLDFLASTSEGLLFSASSSYIAVVAIDFGTTYSGFAFAFNHKKGKGGIHMNKAWGNDQGAATLKTPTSLLLRLDGKFDSFGYEAEEKYASFSCGEDRDYLYFKHFKMELHKSGTLDRNTKLTARNGKTVDALVVFAHSMRFLKDRAIEIIRERTGDEKYNEKDIRWVITVPAIWRPAAKQFMREAAYKAEMALNDNPEQLLIALEPEAASMYCREMKMREFTNEKGDASGTLDVTAHEILTNGNIKEIHQVTGGPYGGTKVDEEFVSLLERFFGTSQVKNFRDNHPAEWLEMMNEFEMKKRGRRAYQGETTRIRLPRTFTALVSEQGGPDLARRFASSCRVDDVQFVRNEYFCIGPAAMKKLFEPVLNGIVKHLSNLLKHRMLRELQFFFLVGGFAESAILQDAIKQNFSRRCRILVPSNASIAIVQGAVMFGQTPDTFDSRIMSTTYGFDQYLPFDPSLHPIDKRHFVDGVAYCRNCFMVLVKENDIVRTGEKKIFANYRPLEGSQTAVRFSFFTSTDPDAKYSTDAAVSNSIGEVIVKSPDVTKGTNRMIDLAIEFGGTEIKATAIDNSSGNTATAYLDFLCNKD</sequence>
<evidence type="ECO:0000313" key="4">
    <source>
        <dbReference type="EMBL" id="PFX18463.1"/>
    </source>
</evidence>
<comment type="similarity">
    <text evidence="1">Belongs to the heat shock protein 70 family.</text>
</comment>
<evidence type="ECO:0000256" key="3">
    <source>
        <dbReference type="ARBA" id="ARBA00022840"/>
    </source>
</evidence>
<dbReference type="Gene3D" id="3.30.420.40">
    <property type="match status" value="2"/>
</dbReference>
<keyword evidence="3" id="KW-0067">ATP-binding</keyword>
<proteinExistence type="inferred from homology"/>
<dbReference type="PANTHER" id="PTHR14187">
    <property type="entry name" value="ALPHA KINASE/ELONGATION FACTOR 2 KINASE"/>
    <property type="match status" value="1"/>
</dbReference>
<dbReference type="GO" id="GO:0005524">
    <property type="term" value="F:ATP binding"/>
    <property type="evidence" value="ECO:0007669"/>
    <property type="project" value="UniProtKB-KW"/>
</dbReference>
<keyword evidence="4" id="KW-0346">Stress response</keyword>
<dbReference type="AlphaFoldDB" id="A0A2B4RNT4"/>
<dbReference type="InterPro" id="IPR043129">
    <property type="entry name" value="ATPase_NBD"/>
</dbReference>
<name>A0A2B4RNT4_STYPI</name>
<accession>A0A2B4RNT4</accession>
<dbReference type="GO" id="GO:0140662">
    <property type="term" value="F:ATP-dependent protein folding chaperone"/>
    <property type="evidence" value="ECO:0007669"/>
    <property type="project" value="InterPro"/>
</dbReference>
<comment type="caution">
    <text evidence="4">The sequence shown here is derived from an EMBL/GenBank/DDBJ whole genome shotgun (WGS) entry which is preliminary data.</text>
</comment>